<reference evidence="2 3" key="1">
    <citation type="submission" date="2021-07" db="EMBL/GenBank/DDBJ databases">
        <title>The Aristolochia fimbriata genome: insights into angiosperm evolution, floral development and chemical biosynthesis.</title>
        <authorList>
            <person name="Jiao Y."/>
        </authorList>
    </citation>
    <scope>NUCLEOTIDE SEQUENCE [LARGE SCALE GENOMIC DNA]</scope>
    <source>
        <strain evidence="2">IBCAS-2021</strain>
        <tissue evidence="2">Leaf</tissue>
    </source>
</reference>
<dbReference type="EMBL" id="JAINDJ010000002">
    <property type="protein sequence ID" value="KAG9459137.1"/>
    <property type="molecule type" value="Genomic_DNA"/>
</dbReference>
<feature type="compositionally biased region" description="Low complexity" evidence="1">
    <location>
        <begin position="39"/>
        <end position="50"/>
    </location>
</feature>
<dbReference type="AlphaFoldDB" id="A0AAV7FH39"/>
<evidence type="ECO:0000313" key="2">
    <source>
        <dbReference type="EMBL" id="KAG9459137.1"/>
    </source>
</evidence>
<sequence>MGKVVCEALIGRGEIKSAKSAAAAEEEEEEEEKIKKPSMWRSLRSMLRLSGGHRRRRDRRSDASERRSPAATDSSPDLGQEITLSAPVTIPAAGAVLPSLGDLRRFSSGRRSASWGGIEIEVEVETDAGGASSASRREPSKTGEVWRIRAAGGHPVGQGFGLRGSSHCLSSFVVYSFLDSNYQDF</sequence>
<protein>
    <submittedName>
        <fullName evidence="2">Uncharacterized protein</fullName>
    </submittedName>
</protein>
<gene>
    <name evidence="2" type="ORF">H6P81_003645</name>
</gene>
<keyword evidence="3" id="KW-1185">Reference proteome</keyword>
<accession>A0AAV7FH39</accession>
<feature type="compositionally biased region" description="Basic and acidic residues" evidence="1">
    <location>
        <begin position="59"/>
        <end position="68"/>
    </location>
</feature>
<organism evidence="2 3">
    <name type="scientific">Aristolochia fimbriata</name>
    <name type="common">White veined hardy Dutchman's pipe vine</name>
    <dbReference type="NCBI Taxonomy" id="158543"/>
    <lineage>
        <taxon>Eukaryota</taxon>
        <taxon>Viridiplantae</taxon>
        <taxon>Streptophyta</taxon>
        <taxon>Embryophyta</taxon>
        <taxon>Tracheophyta</taxon>
        <taxon>Spermatophyta</taxon>
        <taxon>Magnoliopsida</taxon>
        <taxon>Magnoliidae</taxon>
        <taxon>Piperales</taxon>
        <taxon>Aristolochiaceae</taxon>
        <taxon>Aristolochia</taxon>
    </lineage>
</organism>
<proteinExistence type="predicted"/>
<feature type="region of interest" description="Disordered" evidence="1">
    <location>
        <begin position="16"/>
        <end position="82"/>
    </location>
</feature>
<evidence type="ECO:0000256" key="1">
    <source>
        <dbReference type="SAM" id="MobiDB-lite"/>
    </source>
</evidence>
<evidence type="ECO:0000313" key="3">
    <source>
        <dbReference type="Proteomes" id="UP000825729"/>
    </source>
</evidence>
<comment type="caution">
    <text evidence="2">The sequence shown here is derived from an EMBL/GenBank/DDBJ whole genome shotgun (WGS) entry which is preliminary data.</text>
</comment>
<name>A0AAV7FH39_ARIFI</name>
<dbReference type="Proteomes" id="UP000825729">
    <property type="component" value="Unassembled WGS sequence"/>
</dbReference>